<evidence type="ECO:0000313" key="2">
    <source>
        <dbReference type="Proteomes" id="UP001152795"/>
    </source>
</evidence>
<name>A0A6S7HDI2_PARCT</name>
<reference evidence="1" key="1">
    <citation type="submission" date="2020-04" db="EMBL/GenBank/DDBJ databases">
        <authorList>
            <person name="Alioto T."/>
            <person name="Alioto T."/>
            <person name="Gomez Garrido J."/>
        </authorList>
    </citation>
    <scope>NUCLEOTIDE SEQUENCE</scope>
    <source>
        <strain evidence="1">A484AB</strain>
    </source>
</reference>
<sequence length="174" mass="19838">MAANKQLALLSALLEHYPTTTTYRPGNAQIHILNSSRHLSKKTFYDHSDGFHEKRFELNGQSNLIVQFDFGIMDNDSNEFWRCDIKQDTLLAQLFIDGGFRIVPTVSPPYSHSSSIKLKTFDCNNKQLLPYLGGVAFVLPVVEERPVIFGLRIILYRKQEGQFGKLNQSLVSFI</sequence>
<dbReference type="EMBL" id="CACRXK020002406">
    <property type="protein sequence ID" value="CAB3994170.1"/>
    <property type="molecule type" value="Genomic_DNA"/>
</dbReference>
<gene>
    <name evidence="1" type="ORF">PACLA_8A046605</name>
</gene>
<evidence type="ECO:0000313" key="1">
    <source>
        <dbReference type="EMBL" id="CAB3994170.1"/>
    </source>
</evidence>
<keyword evidence="2" id="KW-1185">Reference proteome</keyword>
<protein>
    <submittedName>
        <fullName evidence="1">Uncharacterized protein</fullName>
    </submittedName>
</protein>
<comment type="caution">
    <text evidence="1">The sequence shown here is derived from an EMBL/GenBank/DDBJ whole genome shotgun (WGS) entry which is preliminary data.</text>
</comment>
<proteinExistence type="predicted"/>
<dbReference type="Proteomes" id="UP001152795">
    <property type="component" value="Unassembled WGS sequence"/>
</dbReference>
<organism evidence="1 2">
    <name type="scientific">Paramuricea clavata</name>
    <name type="common">Red gorgonian</name>
    <name type="synonym">Violescent sea-whip</name>
    <dbReference type="NCBI Taxonomy" id="317549"/>
    <lineage>
        <taxon>Eukaryota</taxon>
        <taxon>Metazoa</taxon>
        <taxon>Cnidaria</taxon>
        <taxon>Anthozoa</taxon>
        <taxon>Octocorallia</taxon>
        <taxon>Malacalcyonacea</taxon>
        <taxon>Plexauridae</taxon>
        <taxon>Paramuricea</taxon>
    </lineage>
</organism>
<dbReference type="AlphaFoldDB" id="A0A6S7HDI2"/>
<accession>A0A6S7HDI2</accession>